<feature type="region of interest" description="Disordered" evidence="4">
    <location>
        <begin position="203"/>
        <end position="223"/>
    </location>
</feature>
<accession>A0ABT3H1I1</accession>
<dbReference type="PANTHER" id="PTHR22888:SF18">
    <property type="entry name" value="CYTOCHROME BO(3) UBIQUINOL OXIDASE SUBUNIT 2"/>
    <property type="match status" value="1"/>
</dbReference>
<evidence type="ECO:0000256" key="3">
    <source>
        <dbReference type="ARBA" id="ARBA00023136"/>
    </source>
</evidence>
<comment type="subcellular location">
    <subcellularLocation>
        <location evidence="1">Membrane</location>
    </subcellularLocation>
</comment>
<name>A0ABT3H1I1_9RHOB</name>
<proteinExistence type="inferred from homology"/>
<feature type="transmembrane region" description="Helical" evidence="5">
    <location>
        <begin position="59"/>
        <end position="82"/>
    </location>
</feature>
<evidence type="ECO:0000256" key="5">
    <source>
        <dbReference type="SAM" id="Phobius"/>
    </source>
</evidence>
<evidence type="ECO:0000259" key="6">
    <source>
        <dbReference type="PROSITE" id="PS50857"/>
    </source>
</evidence>
<keyword evidence="5" id="KW-1133">Transmembrane helix</keyword>
<evidence type="ECO:0000256" key="4">
    <source>
        <dbReference type="SAM" id="MobiDB-lite"/>
    </source>
</evidence>
<dbReference type="EMBL" id="JAPDFL010000001">
    <property type="protein sequence ID" value="MCW1933686.1"/>
    <property type="molecule type" value="Genomic_DNA"/>
</dbReference>
<keyword evidence="3 5" id="KW-0472">Membrane</keyword>
<comment type="similarity">
    <text evidence="2">Belongs to the cytochrome c oxidase subunit 2 family.</text>
</comment>
<feature type="transmembrane region" description="Helical" evidence="5">
    <location>
        <begin position="25"/>
        <end position="47"/>
    </location>
</feature>
<evidence type="ECO:0000313" key="8">
    <source>
        <dbReference type="Proteomes" id="UP001208938"/>
    </source>
</evidence>
<dbReference type="PANTHER" id="PTHR22888">
    <property type="entry name" value="CYTOCHROME C OXIDASE, SUBUNIT II"/>
    <property type="match status" value="1"/>
</dbReference>
<dbReference type="PRINTS" id="PR01166">
    <property type="entry name" value="CYCOXIDASEII"/>
</dbReference>
<dbReference type="RefSeq" id="WP_264506566.1">
    <property type="nucleotide sequence ID" value="NZ_JAPDFL010000001.1"/>
</dbReference>
<keyword evidence="5" id="KW-0812">Transmembrane</keyword>
<evidence type="ECO:0000313" key="7">
    <source>
        <dbReference type="EMBL" id="MCW1933686.1"/>
    </source>
</evidence>
<feature type="domain" description="Cytochrome oxidase subunit II copper A binding" evidence="6">
    <location>
        <begin position="93"/>
        <end position="208"/>
    </location>
</feature>
<dbReference type="InterPro" id="IPR008972">
    <property type="entry name" value="Cupredoxin"/>
</dbReference>
<organism evidence="7 8">
    <name type="scientific">Pararhodobacter zhoushanensis</name>
    <dbReference type="NCBI Taxonomy" id="2479545"/>
    <lineage>
        <taxon>Bacteria</taxon>
        <taxon>Pseudomonadati</taxon>
        <taxon>Pseudomonadota</taxon>
        <taxon>Alphaproteobacteria</taxon>
        <taxon>Rhodobacterales</taxon>
        <taxon>Paracoccaceae</taxon>
        <taxon>Pararhodobacter</taxon>
    </lineage>
</organism>
<sequence>MLAGCEGALSTLAPRGPEAEAIATLWWIMLAGSVAISLMVFALLGLAFRKNRRPLSDRFWTHGMGLGFSFSILSVLLAAAIITGDRLIARHQSATVRVEAIASQWQWRFVQPGPDGAPVETQGRLYIPAGVPVEVMIRTEDVIHSFWVPQLAGKLDAIPGHENRLRFEAPEPGVYQGRSAEFSGVGYADMLFEVLAYPPDDVPAQFTNRGETAPAAQAGEPDE</sequence>
<dbReference type="InterPro" id="IPR002429">
    <property type="entry name" value="CcO_II-like_C"/>
</dbReference>
<reference evidence="7 8" key="1">
    <citation type="submission" date="2022-10" db="EMBL/GenBank/DDBJ databases">
        <title>Pararhodobacter sp. nov., isolated from marine algae.</title>
        <authorList>
            <person name="Choi B.J."/>
            <person name="Kim J.M."/>
            <person name="Lee J.K."/>
            <person name="Choi D.G."/>
            <person name="Jeon C.O."/>
        </authorList>
    </citation>
    <scope>NUCLEOTIDE SEQUENCE [LARGE SCALE GENOMIC DNA]</scope>
    <source>
        <strain evidence="7 8">ZQ420</strain>
    </source>
</reference>
<gene>
    <name evidence="7" type="ORF">OKW52_15820</name>
</gene>
<dbReference type="PROSITE" id="PS50857">
    <property type="entry name" value="COX2_CUA"/>
    <property type="match status" value="1"/>
</dbReference>
<comment type="caution">
    <text evidence="7">The sequence shown here is derived from an EMBL/GenBank/DDBJ whole genome shotgun (WGS) entry which is preliminary data.</text>
</comment>
<dbReference type="Gene3D" id="2.60.40.420">
    <property type="entry name" value="Cupredoxins - blue copper proteins"/>
    <property type="match status" value="1"/>
</dbReference>
<dbReference type="SUPFAM" id="SSF49503">
    <property type="entry name" value="Cupredoxins"/>
    <property type="match status" value="1"/>
</dbReference>
<evidence type="ECO:0000256" key="1">
    <source>
        <dbReference type="ARBA" id="ARBA00004370"/>
    </source>
</evidence>
<dbReference type="Pfam" id="PF00116">
    <property type="entry name" value="COX2"/>
    <property type="match status" value="1"/>
</dbReference>
<evidence type="ECO:0000256" key="2">
    <source>
        <dbReference type="ARBA" id="ARBA00007866"/>
    </source>
</evidence>
<dbReference type="InterPro" id="IPR045187">
    <property type="entry name" value="CcO_II"/>
</dbReference>
<protein>
    <submittedName>
        <fullName evidence="7">Cytochrome B</fullName>
    </submittedName>
</protein>
<keyword evidence="8" id="KW-1185">Reference proteome</keyword>
<dbReference type="Proteomes" id="UP001208938">
    <property type="component" value="Unassembled WGS sequence"/>
</dbReference>